<proteinExistence type="inferred from homology"/>
<feature type="domain" description="HTH lysR-type" evidence="5">
    <location>
        <begin position="1"/>
        <end position="58"/>
    </location>
</feature>
<dbReference type="CDD" id="cd08436">
    <property type="entry name" value="PBP2_LTTR_like_3"/>
    <property type="match status" value="1"/>
</dbReference>
<dbReference type="SUPFAM" id="SSF53850">
    <property type="entry name" value="Periplasmic binding protein-like II"/>
    <property type="match status" value="1"/>
</dbReference>
<reference evidence="6 7" key="1">
    <citation type="journal article" date="2018" name="Int. J. Syst. Evol. Microbiol.">
        <title>Epidermidibacterium keratini gen. nov., sp. nov., a member of the family Sporichthyaceae, isolated from keratin epidermis.</title>
        <authorList>
            <person name="Lee D.G."/>
            <person name="Trujillo M.E."/>
            <person name="Kang S."/>
            <person name="Nam J.J."/>
            <person name="Kim Y.J."/>
        </authorList>
    </citation>
    <scope>NUCLEOTIDE SEQUENCE [LARGE SCALE GENOMIC DNA]</scope>
    <source>
        <strain evidence="6 7">EPI-7</strain>
    </source>
</reference>
<organism evidence="6 7">
    <name type="scientific">Epidermidibacterium keratini</name>
    <dbReference type="NCBI Taxonomy" id="1891644"/>
    <lineage>
        <taxon>Bacteria</taxon>
        <taxon>Bacillati</taxon>
        <taxon>Actinomycetota</taxon>
        <taxon>Actinomycetes</taxon>
        <taxon>Sporichthyales</taxon>
        <taxon>Sporichthyaceae</taxon>
        <taxon>Epidermidibacterium</taxon>
    </lineage>
</organism>
<dbReference type="Pfam" id="PF00126">
    <property type="entry name" value="HTH_1"/>
    <property type="match status" value="1"/>
</dbReference>
<dbReference type="Proteomes" id="UP000463857">
    <property type="component" value="Chromosome"/>
</dbReference>
<name>A0A7L4YND7_9ACTN</name>
<sequence length="286" mass="30310">MELQQLRYVLAVAEHRNFTRAAEQCFVAQSALSHQVKALEKELGVTLFARTSRRVDVTAAGEAFLPAAQACLDAAARAASDAAGAVGQIRGPLRIGAIPTVTALDLPAVLGRFRAAHPQVQISLAVGASEQMQDDLEAGRLDVALLGLAAQTPPYTAHRVLDRHRLTAIVSTAHRLAGRRRVRLADLVDEPFVDFPVGSSGRAQSELAFAAAGLVRTVAFEATTADLMLGLVEHNLAVAMLAPGVVPAAAPVVRIAVTDGPERLEYLAWNEFNPSPAARAFLDLAH</sequence>
<evidence type="ECO:0000259" key="5">
    <source>
        <dbReference type="PROSITE" id="PS50931"/>
    </source>
</evidence>
<dbReference type="PANTHER" id="PTHR30346">
    <property type="entry name" value="TRANSCRIPTIONAL DUAL REGULATOR HCAR-RELATED"/>
    <property type="match status" value="1"/>
</dbReference>
<evidence type="ECO:0000256" key="1">
    <source>
        <dbReference type="ARBA" id="ARBA00009437"/>
    </source>
</evidence>
<evidence type="ECO:0000256" key="2">
    <source>
        <dbReference type="ARBA" id="ARBA00023015"/>
    </source>
</evidence>
<dbReference type="RefSeq" id="WP_159545363.1">
    <property type="nucleotide sequence ID" value="NZ_CP047156.1"/>
</dbReference>
<dbReference type="OrthoDB" id="9789529at2"/>
<dbReference type="InterPro" id="IPR000847">
    <property type="entry name" value="LysR_HTH_N"/>
</dbReference>
<dbReference type="GO" id="GO:0032993">
    <property type="term" value="C:protein-DNA complex"/>
    <property type="evidence" value="ECO:0007669"/>
    <property type="project" value="TreeGrafter"/>
</dbReference>
<dbReference type="InterPro" id="IPR036388">
    <property type="entry name" value="WH-like_DNA-bd_sf"/>
</dbReference>
<keyword evidence="7" id="KW-1185">Reference proteome</keyword>
<dbReference type="Gene3D" id="1.10.10.10">
    <property type="entry name" value="Winged helix-like DNA-binding domain superfamily/Winged helix DNA-binding domain"/>
    <property type="match status" value="1"/>
</dbReference>
<dbReference type="InterPro" id="IPR005119">
    <property type="entry name" value="LysR_subst-bd"/>
</dbReference>
<accession>A0A7L4YND7</accession>
<dbReference type="EMBL" id="CP047156">
    <property type="protein sequence ID" value="QHC00660.1"/>
    <property type="molecule type" value="Genomic_DNA"/>
</dbReference>
<keyword evidence="2" id="KW-0805">Transcription regulation</keyword>
<dbReference type="PRINTS" id="PR00039">
    <property type="entry name" value="HTHLYSR"/>
</dbReference>
<protein>
    <submittedName>
        <fullName evidence="6">LysR family transcriptional regulator</fullName>
    </submittedName>
</protein>
<dbReference type="PANTHER" id="PTHR30346:SF30">
    <property type="entry name" value="SMALL NEUTRAL PROTEASE REGULATORY PROTEIN"/>
    <property type="match status" value="1"/>
</dbReference>
<dbReference type="FunFam" id="1.10.10.10:FF:000001">
    <property type="entry name" value="LysR family transcriptional regulator"/>
    <property type="match status" value="1"/>
</dbReference>
<dbReference type="GO" id="GO:0003700">
    <property type="term" value="F:DNA-binding transcription factor activity"/>
    <property type="evidence" value="ECO:0007669"/>
    <property type="project" value="InterPro"/>
</dbReference>
<evidence type="ECO:0000313" key="7">
    <source>
        <dbReference type="Proteomes" id="UP000463857"/>
    </source>
</evidence>
<dbReference type="SUPFAM" id="SSF46785">
    <property type="entry name" value="Winged helix' DNA-binding domain"/>
    <property type="match status" value="1"/>
</dbReference>
<comment type="similarity">
    <text evidence="1">Belongs to the LysR transcriptional regulatory family.</text>
</comment>
<dbReference type="PROSITE" id="PS50931">
    <property type="entry name" value="HTH_LYSR"/>
    <property type="match status" value="1"/>
</dbReference>
<dbReference type="InParanoid" id="A0A7L4YND7"/>
<dbReference type="KEGG" id="eke:EK0264_10415"/>
<keyword evidence="4" id="KW-0804">Transcription</keyword>
<dbReference type="AlphaFoldDB" id="A0A7L4YND7"/>
<evidence type="ECO:0000256" key="4">
    <source>
        <dbReference type="ARBA" id="ARBA00023163"/>
    </source>
</evidence>
<dbReference type="Pfam" id="PF03466">
    <property type="entry name" value="LysR_substrate"/>
    <property type="match status" value="1"/>
</dbReference>
<gene>
    <name evidence="6" type="ORF">EK0264_10415</name>
</gene>
<evidence type="ECO:0000313" key="6">
    <source>
        <dbReference type="EMBL" id="QHC00660.1"/>
    </source>
</evidence>
<evidence type="ECO:0000256" key="3">
    <source>
        <dbReference type="ARBA" id="ARBA00023125"/>
    </source>
</evidence>
<dbReference type="FunCoup" id="A0A7L4YND7">
    <property type="interactions" value="17"/>
</dbReference>
<dbReference type="InterPro" id="IPR036390">
    <property type="entry name" value="WH_DNA-bd_sf"/>
</dbReference>
<dbReference type="GO" id="GO:0003677">
    <property type="term" value="F:DNA binding"/>
    <property type="evidence" value="ECO:0007669"/>
    <property type="project" value="UniProtKB-KW"/>
</dbReference>
<dbReference type="Gene3D" id="3.40.190.290">
    <property type="match status" value="1"/>
</dbReference>
<keyword evidence="3" id="KW-0238">DNA-binding</keyword>